<protein>
    <submittedName>
        <fullName evidence="2">Uncharacterized protein</fullName>
    </submittedName>
</protein>
<accession>W9W1V4</accession>
<dbReference type="VEuPathDB" id="FungiDB:A1O7_02490"/>
<comment type="caution">
    <text evidence="2">The sequence shown here is derived from an EMBL/GenBank/DDBJ whole genome shotgun (WGS) entry which is preliminary data.</text>
</comment>
<dbReference type="HOGENOM" id="CLU_602691_0_0_1"/>
<reference evidence="2 3" key="1">
    <citation type="submission" date="2013-03" db="EMBL/GenBank/DDBJ databases">
        <title>The Genome Sequence of Cladophialophora yegresii CBS 114405.</title>
        <authorList>
            <consortium name="The Broad Institute Genomics Platform"/>
            <person name="Cuomo C."/>
            <person name="de Hoog S."/>
            <person name="Gorbushina A."/>
            <person name="Walker B."/>
            <person name="Young S.K."/>
            <person name="Zeng Q."/>
            <person name="Gargeya S."/>
            <person name="Fitzgerald M."/>
            <person name="Haas B."/>
            <person name="Abouelleil A."/>
            <person name="Allen A.W."/>
            <person name="Alvarado L."/>
            <person name="Arachchi H.M."/>
            <person name="Berlin A.M."/>
            <person name="Chapman S.B."/>
            <person name="Gainer-Dewar J."/>
            <person name="Goldberg J."/>
            <person name="Griggs A."/>
            <person name="Gujja S."/>
            <person name="Hansen M."/>
            <person name="Howarth C."/>
            <person name="Imamovic A."/>
            <person name="Ireland A."/>
            <person name="Larimer J."/>
            <person name="McCowan C."/>
            <person name="Murphy C."/>
            <person name="Pearson M."/>
            <person name="Poon T.W."/>
            <person name="Priest M."/>
            <person name="Roberts A."/>
            <person name="Saif S."/>
            <person name="Shea T."/>
            <person name="Sisk P."/>
            <person name="Sykes S."/>
            <person name="Wortman J."/>
            <person name="Nusbaum C."/>
            <person name="Birren B."/>
        </authorList>
    </citation>
    <scope>NUCLEOTIDE SEQUENCE [LARGE SCALE GENOMIC DNA]</scope>
    <source>
        <strain evidence="2 3">CBS 114405</strain>
    </source>
</reference>
<feature type="region of interest" description="Disordered" evidence="1">
    <location>
        <begin position="1"/>
        <end position="24"/>
    </location>
</feature>
<name>W9W1V4_9EURO</name>
<feature type="compositionally biased region" description="Acidic residues" evidence="1">
    <location>
        <begin position="1"/>
        <end position="22"/>
    </location>
</feature>
<evidence type="ECO:0000313" key="2">
    <source>
        <dbReference type="EMBL" id="EXJ62057.1"/>
    </source>
</evidence>
<dbReference type="STRING" id="1182544.W9W1V4"/>
<dbReference type="RefSeq" id="XP_007754711.1">
    <property type="nucleotide sequence ID" value="XM_007756521.1"/>
</dbReference>
<dbReference type="Proteomes" id="UP000019473">
    <property type="component" value="Unassembled WGS sequence"/>
</dbReference>
<keyword evidence="3" id="KW-1185">Reference proteome</keyword>
<dbReference type="EMBL" id="AMGW01000002">
    <property type="protein sequence ID" value="EXJ62057.1"/>
    <property type="molecule type" value="Genomic_DNA"/>
</dbReference>
<dbReference type="GeneID" id="19177096"/>
<organism evidence="2 3">
    <name type="scientific">Cladophialophora yegresii CBS 114405</name>
    <dbReference type="NCBI Taxonomy" id="1182544"/>
    <lineage>
        <taxon>Eukaryota</taxon>
        <taxon>Fungi</taxon>
        <taxon>Dikarya</taxon>
        <taxon>Ascomycota</taxon>
        <taxon>Pezizomycotina</taxon>
        <taxon>Eurotiomycetes</taxon>
        <taxon>Chaetothyriomycetidae</taxon>
        <taxon>Chaetothyriales</taxon>
        <taxon>Herpotrichiellaceae</taxon>
        <taxon>Cladophialophora</taxon>
    </lineage>
</organism>
<dbReference type="AlphaFoldDB" id="W9W1V4"/>
<sequence length="454" mass="52139">MSESDEYDDYSSDIDYETEDENSDFKKRKTVPLAFTKSYAPDWTEKDAFREFYQNWRDGIIESFNLRPDLVRPVFARNDHHEIHITASLVAESTAGTSTPRLFGYIIFKSQPGSLEITNFEAKLERRHLHLGETNKRDDPRSAGGHGEGFKVGALVLRRSGYSVKFETNSLYWNFGFARDRALLCCALTKPQQSVLIKQAEKCRKQKGTPNQTRGLVARIREDMTVKIGKSTDDKHGVRPKKRGISEETFRAWLTVSLDLDPPNAAQVIHTPAGDLIGDPRYRGRVYLKGLLVSEYGDHKSGGKNYRFGYNFNSGKVNRDRQSVVDLNEEARMLANIWESAIAMKGVAIIDSYVNLFNQDGEVPDIAMALDHVSRLTAVNICKYLKMFHPEAFFYSDRQESEQNPTTDEDIISQELKKKPFKLAKKLWQIIRKYEDQQGRQLMLTPLQERKRLF</sequence>
<dbReference type="OrthoDB" id="5376140at2759"/>
<dbReference type="eggNOG" id="ENOG502SKW0">
    <property type="taxonomic scope" value="Eukaryota"/>
</dbReference>
<proteinExistence type="predicted"/>
<gene>
    <name evidence="2" type="ORF">A1O7_02490</name>
</gene>
<evidence type="ECO:0000256" key="1">
    <source>
        <dbReference type="SAM" id="MobiDB-lite"/>
    </source>
</evidence>
<evidence type="ECO:0000313" key="3">
    <source>
        <dbReference type="Proteomes" id="UP000019473"/>
    </source>
</evidence>